<reference evidence="3 4" key="1">
    <citation type="submission" date="2022-01" db="EMBL/GenBank/DDBJ databases">
        <authorList>
            <person name="Xiong W."/>
            <person name="Schranz E."/>
        </authorList>
    </citation>
    <scope>NUCLEOTIDE SEQUENCE [LARGE SCALE GENOMIC DNA]</scope>
</reference>
<feature type="region of interest" description="Disordered" evidence="2">
    <location>
        <begin position="1"/>
        <end position="62"/>
    </location>
</feature>
<keyword evidence="1" id="KW-0175">Coiled coil</keyword>
<dbReference type="Proteomes" id="UP001157418">
    <property type="component" value="Unassembled WGS sequence"/>
</dbReference>
<feature type="compositionally biased region" description="Polar residues" evidence="2">
    <location>
        <begin position="1"/>
        <end position="28"/>
    </location>
</feature>
<feature type="compositionally biased region" description="Basic and acidic residues" evidence="2">
    <location>
        <begin position="456"/>
        <end position="467"/>
    </location>
</feature>
<gene>
    <name evidence="3" type="ORF">LVIROSA_LOCUS37061</name>
</gene>
<comment type="caution">
    <text evidence="3">The sequence shown here is derived from an EMBL/GenBank/DDBJ whole genome shotgun (WGS) entry which is preliminary data.</text>
</comment>
<evidence type="ECO:0008006" key="5">
    <source>
        <dbReference type="Google" id="ProtNLM"/>
    </source>
</evidence>
<evidence type="ECO:0000313" key="4">
    <source>
        <dbReference type="Proteomes" id="UP001157418"/>
    </source>
</evidence>
<name>A0AAU9PNM2_9ASTR</name>
<feature type="region of interest" description="Disordered" evidence="2">
    <location>
        <begin position="540"/>
        <end position="568"/>
    </location>
</feature>
<accession>A0AAU9PNM2</accession>
<keyword evidence="4" id="KW-1185">Reference proteome</keyword>
<evidence type="ECO:0000313" key="3">
    <source>
        <dbReference type="EMBL" id="CAH1451719.1"/>
    </source>
</evidence>
<feature type="compositionally biased region" description="Polar residues" evidence="2">
    <location>
        <begin position="50"/>
        <end position="59"/>
    </location>
</feature>
<protein>
    <recommendedName>
        <fullName evidence="5">Aminotransferase-like plant mobile domain-containing protein</fullName>
    </recommendedName>
</protein>
<feature type="coiled-coil region" evidence="1">
    <location>
        <begin position="641"/>
        <end position="668"/>
    </location>
</feature>
<feature type="region of interest" description="Disordered" evidence="2">
    <location>
        <begin position="445"/>
        <end position="486"/>
    </location>
</feature>
<dbReference type="AlphaFoldDB" id="A0AAU9PNM2"/>
<organism evidence="3 4">
    <name type="scientific">Lactuca virosa</name>
    <dbReference type="NCBI Taxonomy" id="75947"/>
    <lineage>
        <taxon>Eukaryota</taxon>
        <taxon>Viridiplantae</taxon>
        <taxon>Streptophyta</taxon>
        <taxon>Embryophyta</taxon>
        <taxon>Tracheophyta</taxon>
        <taxon>Spermatophyta</taxon>
        <taxon>Magnoliopsida</taxon>
        <taxon>eudicotyledons</taxon>
        <taxon>Gunneridae</taxon>
        <taxon>Pentapetalae</taxon>
        <taxon>asterids</taxon>
        <taxon>campanulids</taxon>
        <taxon>Asterales</taxon>
        <taxon>Asteraceae</taxon>
        <taxon>Cichorioideae</taxon>
        <taxon>Cichorieae</taxon>
        <taxon>Lactucinae</taxon>
        <taxon>Lactuca</taxon>
    </lineage>
</organism>
<proteinExistence type="predicted"/>
<sequence length="712" mass="78993">MNQKSSQKKVSPDVSQPHQPPKDSSSTKARVEGEPYSNDSIPKIALESSKLPTPTSYHQSGPVITPVTATFEGEPPLDGSILKGTLQSSQPSSPWFQGNPTRLVPIPPVPSDPLHLLNSSTQQLRGNHLFQEQSIEVSVIVEYLQKYPLAYALLTYSPTPQSLFSDVFQSVAISPRAKSKHLDVEFDLFLANLVLTKEEFAISLGLSNGSRKPTTFFTPSSAQLLTMFKGMGYKFEENSKLNLSRNRKACLPTPWHFLNSILTRCIFGSVGGRTHGKTDLWIVMYGLFYDINVAYASLIWEDVLTFLPASKNKFLIHHPCGWSIIIHDVINNSNLTPKGIPEGPLPKFLQEALRSCNQEVGLKKKRANSDQPPLVPSLAVSNDNLGVDLDEPTFPLKTGTTSKPLSFLDSLFQAPSDYVEPSSLALVSPAGFQSVLESPRNHVSLDYDSLEDDDQDSVKKSELEDLPKSFPVQDNQDEDTPMQTVDIPSSEGLIVDDEPHDMSIVLYSKPSTRTFNIDLNDYSPSPHKESQEHDDIQEAKFSYFPPDPPQDDDTPADTNKANTSEPEPEHNVCILFETTEAQVKKLRSPLKTLMAQLHISWEKLFSHIKAQDQYISTLETSVAELSKGLASSSMSPFQAFREQVQCQLDSLQSDIANLSKCNSQKENNSSGEIYSLQKTVHLVVNEVKDIKTQSSSSDIRKLQKKVASTESK</sequence>
<evidence type="ECO:0000256" key="2">
    <source>
        <dbReference type="SAM" id="MobiDB-lite"/>
    </source>
</evidence>
<evidence type="ECO:0000256" key="1">
    <source>
        <dbReference type="SAM" id="Coils"/>
    </source>
</evidence>
<dbReference type="EMBL" id="CAKMRJ010005745">
    <property type="protein sequence ID" value="CAH1451719.1"/>
    <property type="molecule type" value="Genomic_DNA"/>
</dbReference>